<proteinExistence type="predicted"/>
<feature type="region of interest" description="Disordered" evidence="2">
    <location>
        <begin position="143"/>
        <end position="163"/>
    </location>
</feature>
<dbReference type="RefSeq" id="WP_095615759.1">
    <property type="nucleotide sequence ID" value="NZ_NSKD01000001.1"/>
</dbReference>
<evidence type="ECO:0000256" key="2">
    <source>
        <dbReference type="SAM" id="MobiDB-lite"/>
    </source>
</evidence>
<dbReference type="AlphaFoldDB" id="A0A2A2FA91"/>
<evidence type="ECO:0000313" key="5">
    <source>
        <dbReference type="Proteomes" id="UP000218896"/>
    </source>
</evidence>
<name>A0A2A2FA91_9GAMM</name>
<evidence type="ECO:0000313" key="4">
    <source>
        <dbReference type="EMBL" id="PAU81654.1"/>
    </source>
</evidence>
<dbReference type="EMBL" id="NSKD01000001">
    <property type="protein sequence ID" value="PAU81654.1"/>
    <property type="molecule type" value="Genomic_DNA"/>
</dbReference>
<protein>
    <submittedName>
        <fullName evidence="4">Uncharacterized protein</fullName>
    </submittedName>
</protein>
<feature type="signal peptide" evidence="3">
    <location>
        <begin position="1"/>
        <end position="27"/>
    </location>
</feature>
<dbReference type="OrthoDB" id="6158711at2"/>
<gene>
    <name evidence="4" type="ORF">CK501_00435</name>
</gene>
<feature type="coiled-coil region" evidence="1">
    <location>
        <begin position="234"/>
        <end position="261"/>
    </location>
</feature>
<accession>A0A2A2FA91</accession>
<comment type="caution">
    <text evidence="4">The sequence shown here is derived from an EMBL/GenBank/DDBJ whole genome shotgun (WGS) entry which is preliminary data.</text>
</comment>
<feature type="compositionally biased region" description="Polar residues" evidence="2">
    <location>
        <begin position="144"/>
        <end position="153"/>
    </location>
</feature>
<reference evidence="4 5" key="1">
    <citation type="submission" date="2017-08" db="EMBL/GenBank/DDBJ databases">
        <title>Halovibrio sewagensis sp. nov., isolated from wastewater of high salinity.</title>
        <authorList>
            <person name="Dong X."/>
            <person name="Zhang G."/>
        </authorList>
    </citation>
    <scope>NUCLEOTIDE SEQUENCE [LARGE SCALE GENOMIC DNA]</scope>
    <source>
        <strain evidence="4 5">YL5-2</strain>
    </source>
</reference>
<keyword evidence="5" id="KW-1185">Reference proteome</keyword>
<feature type="chain" id="PRO_5012719683" evidence="3">
    <location>
        <begin position="28"/>
        <end position="266"/>
    </location>
</feature>
<dbReference type="Proteomes" id="UP000218896">
    <property type="component" value="Unassembled WGS sequence"/>
</dbReference>
<evidence type="ECO:0000256" key="1">
    <source>
        <dbReference type="SAM" id="Coils"/>
    </source>
</evidence>
<organism evidence="4 5">
    <name type="scientific">Halovibrio salipaludis</name>
    <dbReference type="NCBI Taxonomy" id="2032626"/>
    <lineage>
        <taxon>Bacteria</taxon>
        <taxon>Pseudomonadati</taxon>
        <taxon>Pseudomonadota</taxon>
        <taxon>Gammaproteobacteria</taxon>
        <taxon>Oceanospirillales</taxon>
        <taxon>Halomonadaceae</taxon>
        <taxon>Halovibrio</taxon>
    </lineage>
</organism>
<evidence type="ECO:0000256" key="3">
    <source>
        <dbReference type="SAM" id="SignalP"/>
    </source>
</evidence>
<sequence>MRKRFTTITGALALAVSVGFASTSALASGEIGEHVQNLKGNLGTYEQDVGRFTDRLDTMTAAYAENGPDAVETDQLIELWEEVKLHAAVEVTYVPVYASIWQGIYGFKEAVDNDSGIERVRAQQAALEAALWQGLGAVKMASKHQASGGSNKGQEADSGEGDPIDRIITNLEKVTVEHAEGETEEATELVHDTYMEIFEGIEGALIEQDAELVESLEKDFNVTLPQQLEKGAPVSEVTAQVDAMKEKLSRAQKLLQEAKESQGDVF</sequence>
<keyword evidence="3" id="KW-0732">Signal</keyword>
<keyword evidence="1" id="KW-0175">Coiled coil</keyword>